<keyword evidence="8" id="KW-0732">Signal</keyword>
<evidence type="ECO:0000256" key="6">
    <source>
        <dbReference type="ARBA" id="ARBA00023049"/>
    </source>
</evidence>
<dbReference type="Proteomes" id="UP000494111">
    <property type="component" value="Unassembled WGS sequence"/>
</dbReference>
<dbReference type="EMBL" id="CADIJO010000015">
    <property type="protein sequence ID" value="CAB3723384.1"/>
    <property type="molecule type" value="Genomic_DNA"/>
</dbReference>
<dbReference type="AlphaFoldDB" id="A0A6S7ACR8"/>
<proteinExistence type="predicted"/>
<keyword evidence="3" id="KW-0479">Metal-binding</keyword>
<dbReference type="InterPro" id="IPR051156">
    <property type="entry name" value="Mito/Outer_Membr_Metalloprot"/>
</dbReference>
<keyword evidence="2 10" id="KW-0645">Protease</keyword>
<evidence type="ECO:0000313" key="10">
    <source>
        <dbReference type="EMBL" id="CAB3723384.1"/>
    </source>
</evidence>
<dbReference type="EC" id="3.4.-.-" evidence="10"/>
<comment type="cofactor">
    <cofactor evidence="1">
        <name>Zn(2+)</name>
        <dbReference type="ChEBI" id="CHEBI:29105"/>
    </cofactor>
</comment>
<feature type="region of interest" description="Disordered" evidence="7">
    <location>
        <begin position="326"/>
        <end position="346"/>
    </location>
</feature>
<gene>
    <name evidence="10" type="primary">bepA_5</name>
    <name evidence="10" type="ORF">LMG3458_04176</name>
</gene>
<dbReference type="GO" id="GO:0016020">
    <property type="term" value="C:membrane"/>
    <property type="evidence" value="ECO:0007669"/>
    <property type="project" value="TreeGrafter"/>
</dbReference>
<feature type="chain" id="PRO_5028806404" evidence="8">
    <location>
        <begin position="27"/>
        <end position="528"/>
    </location>
</feature>
<evidence type="ECO:0000256" key="8">
    <source>
        <dbReference type="SAM" id="SignalP"/>
    </source>
</evidence>
<dbReference type="Gene3D" id="3.30.2010.10">
    <property type="entry name" value="Metalloproteases ('zincins'), catalytic domain"/>
    <property type="match status" value="1"/>
</dbReference>
<evidence type="ECO:0000313" key="11">
    <source>
        <dbReference type="Proteomes" id="UP000494111"/>
    </source>
</evidence>
<feature type="region of interest" description="Disordered" evidence="7">
    <location>
        <begin position="492"/>
        <end position="528"/>
    </location>
</feature>
<evidence type="ECO:0000256" key="3">
    <source>
        <dbReference type="ARBA" id="ARBA00022723"/>
    </source>
</evidence>
<dbReference type="Pfam" id="PF01435">
    <property type="entry name" value="Peptidase_M48"/>
    <property type="match status" value="1"/>
</dbReference>
<evidence type="ECO:0000259" key="9">
    <source>
        <dbReference type="Pfam" id="PF01435"/>
    </source>
</evidence>
<evidence type="ECO:0000256" key="1">
    <source>
        <dbReference type="ARBA" id="ARBA00001947"/>
    </source>
</evidence>
<feature type="domain" description="Peptidase M48" evidence="9">
    <location>
        <begin position="72"/>
        <end position="321"/>
    </location>
</feature>
<dbReference type="InterPro" id="IPR001915">
    <property type="entry name" value="Peptidase_M48"/>
</dbReference>
<dbReference type="GO" id="GO:0051603">
    <property type="term" value="P:proteolysis involved in protein catabolic process"/>
    <property type="evidence" value="ECO:0007669"/>
    <property type="project" value="TreeGrafter"/>
</dbReference>
<name>A0A6S7ACR8_9BURK</name>
<organism evidence="10 11">
    <name type="scientific">Achromobacter deleyi</name>
    <dbReference type="NCBI Taxonomy" id="1353891"/>
    <lineage>
        <taxon>Bacteria</taxon>
        <taxon>Pseudomonadati</taxon>
        <taxon>Pseudomonadota</taxon>
        <taxon>Betaproteobacteria</taxon>
        <taxon>Burkholderiales</taxon>
        <taxon>Alcaligenaceae</taxon>
        <taxon>Achromobacter</taxon>
    </lineage>
</organism>
<keyword evidence="6" id="KW-0482">Metalloprotease</keyword>
<sequence length="528" mass="56504">MPMPTRHALRLAPLTLALALAGCANLPGGSTFSVKTGELPPPPTGRQWPDAERDARNQRAAQMGLVSMPDMQAYLNGLLGRIKEAAGVPDWPGRVYITALPALDAQSTGAGNIYLSIGWLQSAESEDEIVAILSHEFGHVYLDYHQLESANATTDQVATLAAVGVALAQKAGSAAGWSPVDSVIASYTLGKDVLIPAWSRQQEENADRFGATVSLRLGYSYTQGFKAFLERQATWEADNATLQEASRKRMVEQVKQAAAQDTRKQAAAKGNTIAPLTEMQASLSAGMAGAGEDLRNGLDDFWKKLTVSHPSTEARLTSLTAQVTPLMAGKPRPAATTAPWDKARAQRRSAATLKNYQAVNAAQQALQAQDFAQARKLAAQGASGPTAQHALPLLTLSLAQGESGKPGARASALLDRNLQSEGDRAWQIYVLRANTLLGAGQRGPATTVMNQGFDYFKDAALAWPEAIRFYGQADSWDRARKLAQECGSRFPTHASACSKAAQSPAEQAEAKRRGEQKAQSLVDKLFKK</sequence>
<evidence type="ECO:0000256" key="4">
    <source>
        <dbReference type="ARBA" id="ARBA00022801"/>
    </source>
</evidence>
<keyword evidence="5" id="KW-0862">Zinc</keyword>
<dbReference type="PANTHER" id="PTHR22726">
    <property type="entry name" value="METALLOENDOPEPTIDASE OMA1"/>
    <property type="match status" value="1"/>
</dbReference>
<protein>
    <submittedName>
        <fullName evidence="10">Beta-barrel assembly-enhancing protease</fullName>
        <ecNumber evidence="10">3.4.-.-</ecNumber>
    </submittedName>
</protein>
<feature type="signal peptide" evidence="8">
    <location>
        <begin position="1"/>
        <end position="26"/>
    </location>
</feature>
<dbReference type="PANTHER" id="PTHR22726:SF1">
    <property type="entry name" value="METALLOENDOPEPTIDASE OMA1, MITOCHONDRIAL"/>
    <property type="match status" value="1"/>
</dbReference>
<evidence type="ECO:0000256" key="2">
    <source>
        <dbReference type="ARBA" id="ARBA00022670"/>
    </source>
</evidence>
<dbReference type="GO" id="GO:0046872">
    <property type="term" value="F:metal ion binding"/>
    <property type="evidence" value="ECO:0007669"/>
    <property type="project" value="UniProtKB-KW"/>
</dbReference>
<evidence type="ECO:0000256" key="7">
    <source>
        <dbReference type="SAM" id="MobiDB-lite"/>
    </source>
</evidence>
<dbReference type="PROSITE" id="PS51257">
    <property type="entry name" value="PROKAR_LIPOPROTEIN"/>
    <property type="match status" value="1"/>
</dbReference>
<keyword evidence="4 10" id="KW-0378">Hydrolase</keyword>
<feature type="region of interest" description="Disordered" evidence="7">
    <location>
        <begin position="31"/>
        <end position="50"/>
    </location>
</feature>
<evidence type="ECO:0000256" key="5">
    <source>
        <dbReference type="ARBA" id="ARBA00022833"/>
    </source>
</evidence>
<dbReference type="GO" id="GO:0004222">
    <property type="term" value="F:metalloendopeptidase activity"/>
    <property type="evidence" value="ECO:0007669"/>
    <property type="project" value="InterPro"/>
</dbReference>
<reference evidence="10 11" key="1">
    <citation type="submission" date="2020-04" db="EMBL/GenBank/DDBJ databases">
        <authorList>
            <person name="De Canck E."/>
        </authorList>
    </citation>
    <scope>NUCLEOTIDE SEQUENCE [LARGE SCALE GENOMIC DNA]</scope>
    <source>
        <strain evidence="10 11">LMG 3458</strain>
    </source>
</reference>
<accession>A0A6S7ACR8</accession>